<dbReference type="Pfam" id="PF00512">
    <property type="entry name" value="HisKA"/>
    <property type="match status" value="1"/>
</dbReference>
<dbReference type="CDD" id="cd00146">
    <property type="entry name" value="PKD"/>
    <property type="match status" value="1"/>
</dbReference>
<dbReference type="FunFam" id="2.60.40.10:FF:000791">
    <property type="entry name" value="Two-component system sensor histidine kinase/response regulator"/>
    <property type="match status" value="1"/>
</dbReference>
<dbReference type="SUPFAM" id="SSF63829">
    <property type="entry name" value="Calcium-dependent phosphotriesterase"/>
    <property type="match status" value="3"/>
</dbReference>
<dbReference type="CDD" id="cd17546">
    <property type="entry name" value="REC_hyHK_CKI1_RcsC-like"/>
    <property type="match status" value="1"/>
</dbReference>
<dbReference type="GO" id="GO:0005524">
    <property type="term" value="F:ATP binding"/>
    <property type="evidence" value="ECO:0007669"/>
    <property type="project" value="UniProtKB-KW"/>
</dbReference>
<organism evidence="15 16">
    <name type="scientific">Mucilaginibacter ginsenosidivorax</name>
    <dbReference type="NCBI Taxonomy" id="862126"/>
    <lineage>
        <taxon>Bacteria</taxon>
        <taxon>Pseudomonadati</taxon>
        <taxon>Bacteroidota</taxon>
        <taxon>Sphingobacteriia</taxon>
        <taxon>Sphingobacteriales</taxon>
        <taxon>Sphingobacteriaceae</taxon>
        <taxon>Mucilaginibacter</taxon>
    </lineage>
</organism>
<dbReference type="InterPro" id="IPR011110">
    <property type="entry name" value="Reg_prop"/>
</dbReference>
<dbReference type="Gene3D" id="3.30.565.10">
    <property type="entry name" value="Histidine kinase-like ATPase, C-terminal domain"/>
    <property type="match status" value="1"/>
</dbReference>
<reference evidence="15 16" key="1">
    <citation type="journal article" date="2013" name="J. Microbiol.">
        <title>Mucilaginibacter ginsenosidivorax sp. nov., with ginsenoside converting activity isolated from sediment.</title>
        <authorList>
            <person name="Kim J.K."/>
            <person name="Choi T.E."/>
            <person name="Liu Q.M."/>
            <person name="Park H.Y."/>
            <person name="Yi T.H."/>
            <person name="Yoon M.H."/>
            <person name="Kim S.C."/>
            <person name="Im W.T."/>
        </authorList>
    </citation>
    <scope>NUCLEOTIDE SEQUENCE [LARGE SCALE GENOMIC DNA]</scope>
    <source>
        <strain evidence="15 16">KHI28</strain>
    </source>
</reference>
<dbReference type="InterPro" id="IPR004358">
    <property type="entry name" value="Sig_transdc_His_kin-like_C"/>
</dbReference>
<dbReference type="InterPro" id="IPR011123">
    <property type="entry name" value="Y_Y_Y"/>
</dbReference>
<evidence type="ECO:0000256" key="2">
    <source>
        <dbReference type="ARBA" id="ARBA00012438"/>
    </source>
</evidence>
<dbReference type="Pfam" id="PF07494">
    <property type="entry name" value="Reg_prop"/>
    <property type="match status" value="10"/>
</dbReference>
<dbReference type="Gene3D" id="3.40.50.2300">
    <property type="match status" value="2"/>
</dbReference>
<evidence type="ECO:0000256" key="3">
    <source>
        <dbReference type="ARBA" id="ARBA00022553"/>
    </source>
</evidence>
<dbReference type="Gene3D" id="2.60.40.10">
    <property type="entry name" value="Immunoglobulins"/>
    <property type="match status" value="1"/>
</dbReference>
<dbReference type="InterPro" id="IPR003661">
    <property type="entry name" value="HisK_dim/P_dom"/>
</dbReference>
<dbReference type="EMBL" id="CP042437">
    <property type="protein sequence ID" value="QEC75073.1"/>
    <property type="molecule type" value="Genomic_DNA"/>
</dbReference>
<evidence type="ECO:0000259" key="13">
    <source>
        <dbReference type="PROSITE" id="PS50109"/>
    </source>
</evidence>
<dbReference type="InterPro" id="IPR036097">
    <property type="entry name" value="HisK_dim/P_sf"/>
</dbReference>
<evidence type="ECO:0000256" key="12">
    <source>
        <dbReference type="SAM" id="Coils"/>
    </source>
</evidence>
<keyword evidence="8" id="KW-0902">Two-component regulatory system</keyword>
<dbReference type="FunFam" id="1.10.287.130:FF:000002">
    <property type="entry name" value="Two-component osmosensing histidine kinase"/>
    <property type="match status" value="1"/>
</dbReference>
<evidence type="ECO:0000256" key="9">
    <source>
        <dbReference type="ARBA" id="ARBA00064003"/>
    </source>
</evidence>
<dbReference type="SUPFAM" id="SSF55874">
    <property type="entry name" value="ATPase domain of HSP90 chaperone/DNA topoisomerase II/histidine kinase"/>
    <property type="match status" value="1"/>
</dbReference>
<keyword evidence="7" id="KW-0067">ATP-binding</keyword>
<sequence length="1407" mass="156928">MSNKHPFAFLIILLLLNGKVLSQDIGLKMSRVNSSNSISQNSISSILKDSYGFMWFGTQDGLNKFDGYQFTVYKHQSKNNKSLQANNILTICEDKKGNIWVGTRMGGLSKYDRAKDEFINFKADQKNPSALNNNNIISLFNDAENNLWIGTDNGLNLLMNGKSGFKHFIHHAKDPNSLSSSSVFSICEDGYHQLWVGTDSGLNLYNKKTGGFKRFIHDPKDSKSISNNSINTIAEDEHHNVWIGTNNGLNLVNRSSLTFTRYANEADRYSATGNNPIYSLSADKAGKLWVGTNTTLQLLNVDKKVFIPINQPSPENENMPNDGIYSLFTDQQHTLWIGTSSEGILKYDKNLNIFPSFKSSPTNTPSAKNIIRGLAPDNKGQLYLATDAGLVHFNLATGTGITYSHDSSAKNSLISNYTSCILMTKANDAVWLGTYSNGADRYDLKTKLFTHFTMGTKPTDINSTAVYALLEDRKGNIWMGTYQGGVNTYDAKTKTIKKWINNPKDPSSIADNSIQALYESRDGHIWIGGYSNGVSIYDTASSRFSRINTENSKLTSNVISCFYEDNSNMWIGTMEGGLNCYNLRTKRITAYTEDNGLINNTVNYVTADAKGFLWITTLKGITRFDPVHKTFRNFGENNGIKSLEFGLASGTRLNDGRIAVGSINGFNVIDPTKLSFNNNVPVVRITGFNLFNKPAPLPVLNPALKQNTFSAGQIRLSHFQSVFTFEFAALDYTIPQENKYAYKLEGFDPEWRYIGNKHAVTYTNLDAGTYTFLVKASNNDGVWNNTATSVKVIIIPPFWKTWWFRTLAAILILGGAYVAYKLRVRFFNAQKRELEKLVDERTSQISKQSSDLKTLNEELKIQAEQYQAQSEELQSQSEELIEQREKEQKAREQAEKANLAKSTFLATMSHEIRTPMNGVLGMASLLADTRLDTEQREYTEAILNSGESLLTVINDILDFSKIESGNLQLDPHNFNLRKCIEDVFDLFASKTTRAGIDLIYQIDDQVPPYIFADGLRLRQILINLVGNAIKFTHKGEVFVYVTSQTINDDTLKLTFAIRDTGIGISDDQLGNLFNAFNQIDSSVTRKYGGSGLGLVISERLAKLMGGQITVQSKKGLGSTFTFSIICNACAQLPQDMLIPNSNIAQGKKVLVVDDNETNLRILKTQLEKWKIEVIAVSSGQQALSALSNTKHIDLIITDMQMPDMDGITLGARIKALPVLCPVILLSSIGNDSKKTHPQLFTSILTKPVKQQHFYNVVETALKNETIAGTEKKASLLSEKFASDYPFKMLVAEDNLMNQKLIIRVLNKLGYQPDLANDGKEVLQMMEQKPYEIILMDIQMPNIDGLEATRLIRKKYGAKPIIIALTANALSEDKDNCFTAGMDDYLSKPINIELLLAVLTAAYGKKTR</sequence>
<dbReference type="Proteomes" id="UP000321362">
    <property type="component" value="Chromosome"/>
</dbReference>
<evidence type="ECO:0000256" key="8">
    <source>
        <dbReference type="ARBA" id="ARBA00023012"/>
    </source>
</evidence>
<feature type="domain" description="Response regulatory" evidence="14">
    <location>
        <begin position="1287"/>
        <end position="1402"/>
    </location>
</feature>
<dbReference type="CDD" id="cd00082">
    <property type="entry name" value="HisKA"/>
    <property type="match status" value="1"/>
</dbReference>
<dbReference type="Gene3D" id="1.10.287.130">
    <property type="match status" value="1"/>
</dbReference>
<dbReference type="InterPro" id="IPR001789">
    <property type="entry name" value="Sig_transdc_resp-reg_receiver"/>
</dbReference>
<dbReference type="InterPro" id="IPR013783">
    <property type="entry name" value="Ig-like_fold"/>
</dbReference>
<dbReference type="RefSeq" id="WP_147052228.1">
    <property type="nucleotide sequence ID" value="NZ_CP042437.1"/>
</dbReference>
<dbReference type="InterPro" id="IPR005467">
    <property type="entry name" value="His_kinase_dom"/>
</dbReference>
<keyword evidence="4" id="KW-0808">Transferase</keyword>
<dbReference type="OrthoDB" id="9809670at2"/>
<keyword evidence="3 11" id="KW-0597">Phosphoprotein</keyword>
<evidence type="ECO:0000256" key="11">
    <source>
        <dbReference type="PROSITE-ProRule" id="PRU00169"/>
    </source>
</evidence>
<dbReference type="FunFam" id="3.30.565.10:FF:000010">
    <property type="entry name" value="Sensor histidine kinase RcsC"/>
    <property type="match status" value="1"/>
</dbReference>
<feature type="domain" description="Response regulatory" evidence="14">
    <location>
        <begin position="1148"/>
        <end position="1261"/>
    </location>
</feature>
<accession>A0A5B8VUY3</accession>
<dbReference type="EC" id="2.7.13.3" evidence="2"/>
<dbReference type="Pfam" id="PF07495">
    <property type="entry name" value="Y_Y_Y"/>
    <property type="match status" value="1"/>
</dbReference>
<evidence type="ECO:0000256" key="4">
    <source>
        <dbReference type="ARBA" id="ARBA00022679"/>
    </source>
</evidence>
<dbReference type="KEGG" id="mgk:FSB76_03590"/>
<evidence type="ECO:0000313" key="16">
    <source>
        <dbReference type="Proteomes" id="UP000321362"/>
    </source>
</evidence>
<keyword evidence="12" id="KW-0175">Coiled coil</keyword>
<keyword evidence="5" id="KW-0547">Nucleotide-binding</keyword>
<comment type="subunit">
    <text evidence="9">At low DSF concentrations, interacts with RpfF.</text>
</comment>
<dbReference type="CDD" id="cd16922">
    <property type="entry name" value="HATPase_EvgS-ArcB-TorS-like"/>
    <property type="match status" value="1"/>
</dbReference>
<dbReference type="PANTHER" id="PTHR45339">
    <property type="entry name" value="HYBRID SIGNAL TRANSDUCTION HISTIDINE KINASE J"/>
    <property type="match status" value="1"/>
</dbReference>
<evidence type="ECO:0000256" key="6">
    <source>
        <dbReference type="ARBA" id="ARBA00022777"/>
    </source>
</evidence>
<keyword evidence="6" id="KW-0418">Kinase</keyword>
<gene>
    <name evidence="15" type="ORF">FSB76_03590</name>
</gene>
<dbReference type="GO" id="GO:0000155">
    <property type="term" value="F:phosphorelay sensor kinase activity"/>
    <property type="evidence" value="ECO:0007669"/>
    <property type="project" value="InterPro"/>
</dbReference>
<dbReference type="Pfam" id="PF02518">
    <property type="entry name" value="HATPase_c"/>
    <property type="match status" value="1"/>
</dbReference>
<dbReference type="SUPFAM" id="SSF52172">
    <property type="entry name" value="CheY-like"/>
    <property type="match status" value="2"/>
</dbReference>
<dbReference type="PANTHER" id="PTHR45339:SF1">
    <property type="entry name" value="HYBRID SIGNAL TRANSDUCTION HISTIDINE KINASE J"/>
    <property type="match status" value="1"/>
</dbReference>
<protein>
    <recommendedName>
        <fullName evidence="10">Sensory/regulatory protein RpfC</fullName>
        <ecNumber evidence="2">2.7.13.3</ecNumber>
    </recommendedName>
</protein>
<comment type="catalytic activity">
    <reaction evidence="1">
        <text>ATP + protein L-histidine = ADP + protein N-phospho-L-histidine.</text>
        <dbReference type="EC" id="2.7.13.3"/>
    </reaction>
</comment>
<evidence type="ECO:0000256" key="5">
    <source>
        <dbReference type="ARBA" id="ARBA00022741"/>
    </source>
</evidence>
<dbReference type="PRINTS" id="PR00344">
    <property type="entry name" value="BCTRLSENSOR"/>
</dbReference>
<dbReference type="PROSITE" id="PS50109">
    <property type="entry name" value="HIS_KIN"/>
    <property type="match status" value="1"/>
</dbReference>
<evidence type="ECO:0000313" key="15">
    <source>
        <dbReference type="EMBL" id="QEC75073.1"/>
    </source>
</evidence>
<feature type="modified residue" description="4-aspartylphosphate" evidence="11">
    <location>
        <position position="1336"/>
    </location>
</feature>
<dbReference type="InterPro" id="IPR036890">
    <property type="entry name" value="HATPase_C_sf"/>
</dbReference>
<dbReference type="InterPro" id="IPR015943">
    <property type="entry name" value="WD40/YVTN_repeat-like_dom_sf"/>
</dbReference>
<name>A0A5B8VUY3_9SPHI</name>
<feature type="domain" description="Histidine kinase" evidence="13">
    <location>
        <begin position="907"/>
        <end position="1128"/>
    </location>
</feature>
<proteinExistence type="predicted"/>
<dbReference type="InterPro" id="IPR011006">
    <property type="entry name" value="CheY-like_superfamily"/>
</dbReference>
<dbReference type="PROSITE" id="PS50110">
    <property type="entry name" value="RESPONSE_REGULATORY"/>
    <property type="match status" value="2"/>
</dbReference>
<dbReference type="CDD" id="cd00156">
    <property type="entry name" value="REC"/>
    <property type="match status" value="1"/>
</dbReference>
<evidence type="ECO:0000256" key="10">
    <source>
        <dbReference type="ARBA" id="ARBA00068150"/>
    </source>
</evidence>
<feature type="modified residue" description="4-aspartylphosphate" evidence="11">
    <location>
        <position position="1198"/>
    </location>
</feature>
<dbReference type="InterPro" id="IPR003594">
    <property type="entry name" value="HATPase_dom"/>
</dbReference>
<dbReference type="Pfam" id="PF00072">
    <property type="entry name" value="Response_reg"/>
    <property type="match status" value="2"/>
</dbReference>
<evidence type="ECO:0000256" key="1">
    <source>
        <dbReference type="ARBA" id="ARBA00000085"/>
    </source>
</evidence>
<dbReference type="SMART" id="SM00448">
    <property type="entry name" value="REC"/>
    <property type="match status" value="2"/>
</dbReference>
<dbReference type="Gene3D" id="2.130.10.10">
    <property type="entry name" value="YVTN repeat-like/Quinoprotein amine dehydrogenase"/>
    <property type="match status" value="2"/>
</dbReference>
<feature type="coiled-coil region" evidence="12">
    <location>
        <begin position="845"/>
        <end position="900"/>
    </location>
</feature>
<dbReference type="SMART" id="SM00387">
    <property type="entry name" value="HATPase_c"/>
    <property type="match status" value="1"/>
</dbReference>
<dbReference type="SUPFAM" id="SSF47384">
    <property type="entry name" value="Homodimeric domain of signal transducing histidine kinase"/>
    <property type="match status" value="1"/>
</dbReference>
<evidence type="ECO:0000256" key="7">
    <source>
        <dbReference type="ARBA" id="ARBA00022840"/>
    </source>
</evidence>
<dbReference type="SMART" id="SM00388">
    <property type="entry name" value="HisKA"/>
    <property type="match status" value="1"/>
</dbReference>
<keyword evidence="16" id="KW-1185">Reference proteome</keyword>
<evidence type="ECO:0000259" key="14">
    <source>
        <dbReference type="PROSITE" id="PS50110"/>
    </source>
</evidence>